<comment type="caution">
    <text evidence="3">The sequence shown here is derived from an EMBL/GenBank/DDBJ whole genome shotgun (WGS) entry which is preliminary data.</text>
</comment>
<feature type="binding site" evidence="2">
    <location>
        <position position="59"/>
    </location>
    <ligand>
        <name>substrate</name>
    </ligand>
</feature>
<evidence type="ECO:0000313" key="4">
    <source>
        <dbReference type="Proteomes" id="UP000076476"/>
    </source>
</evidence>
<feature type="active site" description="Proton donor/acceptor" evidence="1">
    <location>
        <position position="83"/>
    </location>
</feature>
<evidence type="ECO:0000256" key="2">
    <source>
        <dbReference type="PIRSR" id="PIRSR613078-2"/>
    </source>
</evidence>
<dbReference type="Proteomes" id="UP000076476">
    <property type="component" value="Unassembled WGS sequence"/>
</dbReference>
<evidence type="ECO:0000313" key="3">
    <source>
        <dbReference type="EMBL" id="KZN97827.1"/>
    </source>
</evidence>
<dbReference type="CDD" id="cd07067">
    <property type="entry name" value="HP_PGM_like"/>
    <property type="match status" value="1"/>
</dbReference>
<protein>
    <recommendedName>
        <fullName evidence="5">Phosphoglycerate mutase</fullName>
    </recommendedName>
</protein>
<keyword evidence="4" id="KW-1185">Reference proteome</keyword>
<dbReference type="EMBL" id="LWBR01000005">
    <property type="protein sequence ID" value="KZN97827.1"/>
    <property type="molecule type" value="Genomic_DNA"/>
</dbReference>
<organism evidence="3 4">
    <name type="scientific">Aeribacillus pallidus</name>
    <dbReference type="NCBI Taxonomy" id="33936"/>
    <lineage>
        <taxon>Bacteria</taxon>
        <taxon>Bacillati</taxon>
        <taxon>Bacillota</taxon>
        <taxon>Bacilli</taxon>
        <taxon>Bacillales</taxon>
        <taxon>Bacillaceae</taxon>
        <taxon>Aeribacillus</taxon>
    </lineage>
</organism>
<name>A0A161ZWJ0_9BACI</name>
<evidence type="ECO:0000256" key="1">
    <source>
        <dbReference type="PIRSR" id="PIRSR613078-1"/>
    </source>
</evidence>
<evidence type="ECO:0008006" key="5">
    <source>
        <dbReference type="Google" id="ProtNLM"/>
    </source>
</evidence>
<dbReference type="RefSeq" id="WP_063386508.1">
    <property type="nucleotide sequence ID" value="NZ_LWBR01000005.1"/>
</dbReference>
<dbReference type="PIRSF" id="PIRSF000709">
    <property type="entry name" value="6PFK_2-Ptase"/>
    <property type="match status" value="1"/>
</dbReference>
<dbReference type="Gene3D" id="3.40.50.1240">
    <property type="entry name" value="Phosphoglycerate mutase-like"/>
    <property type="match status" value="1"/>
</dbReference>
<dbReference type="InterPro" id="IPR029033">
    <property type="entry name" value="His_PPase_superfam"/>
</dbReference>
<feature type="active site" description="Tele-phosphohistidine intermediate" evidence="1">
    <location>
        <position position="9"/>
    </location>
</feature>
<dbReference type="AlphaFoldDB" id="A0A161ZWJ0"/>
<dbReference type="Pfam" id="PF00300">
    <property type="entry name" value="His_Phos_1"/>
    <property type="match status" value="1"/>
</dbReference>
<dbReference type="InterPro" id="IPR050275">
    <property type="entry name" value="PGM_Phosphatase"/>
</dbReference>
<gene>
    <name evidence="3" type="ORF">AZI98_01415</name>
</gene>
<dbReference type="InterPro" id="IPR013078">
    <property type="entry name" value="His_Pase_superF_clade-1"/>
</dbReference>
<dbReference type="OrthoDB" id="9782128at2"/>
<dbReference type="GO" id="GO:0016791">
    <property type="term" value="F:phosphatase activity"/>
    <property type="evidence" value="ECO:0007669"/>
    <property type="project" value="TreeGrafter"/>
</dbReference>
<accession>A0A161ZWJ0</accession>
<dbReference type="PANTHER" id="PTHR48100">
    <property type="entry name" value="BROAD-SPECIFICITY PHOSPHATASE YOR283W-RELATED"/>
    <property type="match status" value="1"/>
</dbReference>
<sequence>MTRFFLLRHGETEWNRDGNKYCGRTDVSLSEQGIKQAEAAAKALKHVKFHAVFSSTLVRASATAAIISKEFGLPVIEDQRLVEIDFGKWEGKTVQMIEREHKDSWTDWLTNPAECFAGETGESASQVYNRIQSFFEEVSKTYPDKNVLVVAHNTVNRIAATQWFGLPFSHYRKIKMDNTGVSIIEYHGKGKASIIQWNSILHLL</sequence>
<dbReference type="STRING" id="33936.AZI98_01415"/>
<dbReference type="InterPro" id="IPR001345">
    <property type="entry name" value="PG/BPGM_mutase_AS"/>
</dbReference>
<dbReference type="SMART" id="SM00855">
    <property type="entry name" value="PGAM"/>
    <property type="match status" value="1"/>
</dbReference>
<reference evidence="3 4" key="1">
    <citation type="submission" date="2016-04" db="EMBL/GenBank/DDBJ databases">
        <title>Draft genome sequence of Aeribacillus pallidus 8m3 from petroleum reservoir.</title>
        <authorList>
            <person name="Poltaraus A.B."/>
            <person name="Nazina T.N."/>
            <person name="Tourova T.P."/>
            <person name="Malakho S.M."/>
            <person name="Korshunova A.V."/>
            <person name="Sokolova D.S."/>
        </authorList>
    </citation>
    <scope>NUCLEOTIDE SEQUENCE [LARGE SCALE GENOMIC DNA]</scope>
    <source>
        <strain evidence="3 4">8m3</strain>
    </source>
</reference>
<feature type="binding site" evidence="2">
    <location>
        <begin position="8"/>
        <end position="15"/>
    </location>
    <ligand>
        <name>substrate</name>
    </ligand>
</feature>
<dbReference type="SUPFAM" id="SSF53254">
    <property type="entry name" value="Phosphoglycerate mutase-like"/>
    <property type="match status" value="1"/>
</dbReference>
<proteinExistence type="predicted"/>
<dbReference type="PROSITE" id="PS00175">
    <property type="entry name" value="PG_MUTASE"/>
    <property type="match status" value="1"/>
</dbReference>